<protein>
    <recommendedName>
        <fullName evidence="9">DDH domain-containing protein</fullName>
    </recommendedName>
</protein>
<dbReference type="GO" id="GO:0003723">
    <property type="term" value="F:RNA binding"/>
    <property type="evidence" value="ECO:0007669"/>
    <property type="project" value="UniProtKB-KW"/>
</dbReference>
<evidence type="ECO:0000259" key="9">
    <source>
        <dbReference type="Pfam" id="PF01368"/>
    </source>
</evidence>
<keyword evidence="7" id="KW-0460">Magnesium</keyword>
<evidence type="ECO:0000256" key="3">
    <source>
        <dbReference type="ARBA" id="ARBA00022694"/>
    </source>
</evidence>
<dbReference type="InterPro" id="IPR052390">
    <property type="entry name" value="tRNA_nt/polyA_polymerase"/>
</dbReference>
<keyword evidence="3" id="KW-0819">tRNA processing</keyword>
<dbReference type="InterPro" id="IPR038763">
    <property type="entry name" value="DHH_sf"/>
</dbReference>
<evidence type="ECO:0000256" key="1">
    <source>
        <dbReference type="ARBA" id="ARBA00001946"/>
    </source>
</evidence>
<dbReference type="InterPro" id="IPR001667">
    <property type="entry name" value="DDH_dom"/>
</dbReference>
<dbReference type="GO" id="GO:0000166">
    <property type="term" value="F:nucleotide binding"/>
    <property type="evidence" value="ECO:0007669"/>
    <property type="project" value="UniProtKB-KW"/>
</dbReference>
<keyword evidence="6" id="KW-0547">Nucleotide-binding</keyword>
<gene>
    <name evidence="10" type="ORF">ENF32_04500</name>
</gene>
<keyword evidence="5" id="KW-0479">Metal-binding</keyword>
<evidence type="ECO:0000256" key="8">
    <source>
        <dbReference type="ARBA" id="ARBA00022884"/>
    </source>
</evidence>
<dbReference type="EMBL" id="DQWS01000168">
    <property type="protein sequence ID" value="HDD53307.1"/>
    <property type="molecule type" value="Genomic_DNA"/>
</dbReference>
<keyword evidence="8" id="KW-0694">RNA-binding</keyword>
<dbReference type="GO" id="GO:0016779">
    <property type="term" value="F:nucleotidyltransferase activity"/>
    <property type="evidence" value="ECO:0007669"/>
    <property type="project" value="UniProtKB-KW"/>
</dbReference>
<evidence type="ECO:0000313" key="10">
    <source>
        <dbReference type="EMBL" id="HDD53307.1"/>
    </source>
</evidence>
<evidence type="ECO:0000256" key="5">
    <source>
        <dbReference type="ARBA" id="ARBA00022723"/>
    </source>
</evidence>
<dbReference type="PANTHER" id="PTHR47788">
    <property type="entry name" value="POLYA POLYMERASE"/>
    <property type="match status" value="1"/>
</dbReference>
<evidence type="ECO:0000256" key="7">
    <source>
        <dbReference type="ARBA" id="ARBA00022842"/>
    </source>
</evidence>
<accession>A0A7C0U6L8</accession>
<dbReference type="Pfam" id="PF01368">
    <property type="entry name" value="DHH"/>
    <property type="match status" value="1"/>
</dbReference>
<keyword evidence="4" id="KW-0808">Transferase</keyword>
<feature type="non-terminal residue" evidence="10">
    <location>
        <position position="247"/>
    </location>
</feature>
<name>A0A7C0U6L8_9BACT</name>
<comment type="similarity">
    <text evidence="2">Belongs to the tRNA nucleotidyltransferase/poly(A) polymerase family.</text>
</comment>
<comment type="caution">
    <text evidence="10">The sequence shown here is derived from an EMBL/GenBank/DDBJ whole genome shotgun (WGS) entry which is preliminary data.</text>
</comment>
<reference evidence="10" key="1">
    <citation type="journal article" date="2020" name="mSystems">
        <title>Genome- and Community-Level Interaction Insights into Carbon Utilization and Element Cycling Functions of Hydrothermarchaeota in Hydrothermal Sediment.</title>
        <authorList>
            <person name="Zhou Z."/>
            <person name="Liu Y."/>
            <person name="Xu W."/>
            <person name="Pan J."/>
            <person name="Luo Z.H."/>
            <person name="Li M."/>
        </authorList>
    </citation>
    <scope>NUCLEOTIDE SEQUENCE [LARGE SCALE GENOMIC DNA]</scope>
    <source>
        <strain evidence="10">HyVt-115</strain>
    </source>
</reference>
<evidence type="ECO:0000256" key="2">
    <source>
        <dbReference type="ARBA" id="ARBA00007265"/>
    </source>
</evidence>
<evidence type="ECO:0000256" key="6">
    <source>
        <dbReference type="ARBA" id="ARBA00022741"/>
    </source>
</evidence>
<dbReference type="GO" id="GO:0046872">
    <property type="term" value="F:metal ion binding"/>
    <property type="evidence" value="ECO:0007669"/>
    <property type="project" value="UniProtKB-KW"/>
</dbReference>
<dbReference type="GO" id="GO:0008033">
    <property type="term" value="P:tRNA processing"/>
    <property type="evidence" value="ECO:0007669"/>
    <property type="project" value="UniProtKB-KW"/>
</dbReference>
<proteinExistence type="inferred from homology"/>
<sequence length="247" mass="27483">MSLGLHKGMRTIILKQMQIITTHIMADFDALACMVAAKKLYPQAHLVFPGSQEKKVRDYLKESPFALEFLSPSQIDPEEVELVIIVDTKLKERIGDLAKIVELGRAKVHIYDHHPAHPQDIEGDLEVVDEVGAATTLFVEIFKKRGISLSPDEATLLALGIYEDTGSFTFNSTTPRDLEAAAHLLSQGADLNFVSDYVKRDLTAEQVELLNEMIQNTQIHTIHGVDVAITTISRERYVGDLAILAHK</sequence>
<organism evidence="10">
    <name type="scientific">Thermosulfidibacter takaii</name>
    <dbReference type="NCBI Taxonomy" id="412593"/>
    <lineage>
        <taxon>Bacteria</taxon>
        <taxon>Pseudomonadati</taxon>
        <taxon>Thermosulfidibacterota</taxon>
        <taxon>Thermosulfidibacteria</taxon>
        <taxon>Thermosulfidibacterales</taxon>
        <taxon>Thermosulfidibacteraceae</taxon>
    </lineage>
</organism>
<evidence type="ECO:0000256" key="4">
    <source>
        <dbReference type="ARBA" id="ARBA00022695"/>
    </source>
</evidence>
<dbReference type="Proteomes" id="UP000885690">
    <property type="component" value="Unassembled WGS sequence"/>
</dbReference>
<dbReference type="SUPFAM" id="SSF64182">
    <property type="entry name" value="DHH phosphoesterases"/>
    <property type="match status" value="1"/>
</dbReference>
<feature type="domain" description="DDH" evidence="9">
    <location>
        <begin position="19"/>
        <end position="161"/>
    </location>
</feature>
<dbReference type="Gene3D" id="3.90.1640.10">
    <property type="entry name" value="inorganic pyrophosphatase (n-terminal core)"/>
    <property type="match status" value="1"/>
</dbReference>
<dbReference type="PANTHER" id="PTHR47788:SF1">
    <property type="entry name" value="A-ADDING TRNA NUCLEOTIDYLTRANSFERASE"/>
    <property type="match status" value="1"/>
</dbReference>
<keyword evidence="4" id="KW-0548">Nucleotidyltransferase</keyword>
<comment type="cofactor">
    <cofactor evidence="1">
        <name>Mg(2+)</name>
        <dbReference type="ChEBI" id="CHEBI:18420"/>
    </cofactor>
</comment>
<dbReference type="AlphaFoldDB" id="A0A7C0U6L8"/>